<name>A0A5C1Y5V6_9MICO</name>
<dbReference type="GO" id="GO:0016757">
    <property type="term" value="F:glycosyltransferase activity"/>
    <property type="evidence" value="ECO:0007669"/>
    <property type="project" value="InterPro"/>
</dbReference>
<organism evidence="3 4">
    <name type="scientific">Protaetiibacter larvae</name>
    <dbReference type="NCBI Taxonomy" id="2592654"/>
    <lineage>
        <taxon>Bacteria</taxon>
        <taxon>Bacillati</taxon>
        <taxon>Actinomycetota</taxon>
        <taxon>Actinomycetes</taxon>
        <taxon>Micrococcales</taxon>
        <taxon>Microbacteriaceae</taxon>
        <taxon>Protaetiibacter</taxon>
    </lineage>
</organism>
<sequence>MTPDDFRAALDDRIRSVLAALGVEPPTGDVSERLDLALSLVRDPSTAWLVYIGVAGSFPTADELAAFRRELQLADDRSRIAAALGSAGARDDASTGAARRLRIVEELPVVDAGHSATSDHNTGIQRVVRSTLPHWPHGEFVPVAWTGEAQAFRGLTAPERVRLLAWGDHTPAEIREVDVAEIVVPWRTTVVLPEVPSRERIPVLASLAESSGSRVVIVGHDAIPVVSADLIDPIESDRFALFLSVVKHAQTVCAVSESAASEFAGFASTLSAQGVAGPAVRTIRLAEESGSTRGHVPDADGVPLVICVGSHEPRKNQEAVLAAALGLQTEGMRFRLVFVGGGSRSHTTPFDRRVRRARARGHDVAVRRDVSDAELYELYAGARFSVLVSLHEGFGLPIVESLAAGVPVLTSDYGSMAEIAAGGGCLTVDPRSIDAIRGGMRRLLSDDRLLDELRAAAGARPPRAWSDYAAELWAVVREGSAS</sequence>
<dbReference type="RefSeq" id="WP_149324058.1">
    <property type="nucleotide sequence ID" value="NZ_CP043504.1"/>
</dbReference>
<dbReference type="KEGG" id="lyk:FLP23_00410"/>
<dbReference type="Gene3D" id="3.40.50.2000">
    <property type="entry name" value="Glycogen Phosphorylase B"/>
    <property type="match status" value="1"/>
</dbReference>
<keyword evidence="1 3" id="KW-0808">Transferase</keyword>
<protein>
    <submittedName>
        <fullName evidence="3">Glycosyltransferase family 4 protein</fullName>
    </submittedName>
</protein>
<dbReference type="SUPFAM" id="SSF53756">
    <property type="entry name" value="UDP-Glycosyltransferase/glycogen phosphorylase"/>
    <property type="match status" value="1"/>
</dbReference>
<evidence type="ECO:0000313" key="3">
    <source>
        <dbReference type="EMBL" id="QEO08625.1"/>
    </source>
</evidence>
<reference evidence="3 4" key="1">
    <citation type="submission" date="2019-09" db="EMBL/GenBank/DDBJ databases">
        <title>Genome sequencing of strain KACC 19322.</title>
        <authorList>
            <person name="Heo J."/>
            <person name="Kim S.-J."/>
            <person name="Kim J.-S."/>
            <person name="Hong S.-B."/>
            <person name="Kwon S.-W."/>
        </authorList>
    </citation>
    <scope>NUCLEOTIDE SEQUENCE [LARGE SCALE GENOMIC DNA]</scope>
    <source>
        <strain evidence="3 4">KACC 19322</strain>
    </source>
</reference>
<dbReference type="GO" id="GO:0009103">
    <property type="term" value="P:lipopolysaccharide biosynthetic process"/>
    <property type="evidence" value="ECO:0007669"/>
    <property type="project" value="TreeGrafter"/>
</dbReference>
<dbReference type="InterPro" id="IPR001296">
    <property type="entry name" value="Glyco_trans_1"/>
</dbReference>
<dbReference type="EMBL" id="CP043504">
    <property type="protein sequence ID" value="QEO08625.1"/>
    <property type="molecule type" value="Genomic_DNA"/>
</dbReference>
<dbReference type="OrthoDB" id="9801609at2"/>
<accession>A0A5C1Y5V6</accession>
<evidence type="ECO:0000256" key="1">
    <source>
        <dbReference type="ARBA" id="ARBA00022679"/>
    </source>
</evidence>
<dbReference type="Proteomes" id="UP000322159">
    <property type="component" value="Chromosome"/>
</dbReference>
<keyword evidence="4" id="KW-1185">Reference proteome</keyword>
<feature type="domain" description="Glycosyl transferase family 1" evidence="2">
    <location>
        <begin position="300"/>
        <end position="457"/>
    </location>
</feature>
<evidence type="ECO:0000313" key="4">
    <source>
        <dbReference type="Proteomes" id="UP000322159"/>
    </source>
</evidence>
<evidence type="ECO:0000259" key="2">
    <source>
        <dbReference type="Pfam" id="PF00534"/>
    </source>
</evidence>
<dbReference type="PANTHER" id="PTHR46401:SF2">
    <property type="entry name" value="GLYCOSYLTRANSFERASE WBBK-RELATED"/>
    <property type="match status" value="1"/>
</dbReference>
<dbReference type="PANTHER" id="PTHR46401">
    <property type="entry name" value="GLYCOSYLTRANSFERASE WBBK-RELATED"/>
    <property type="match status" value="1"/>
</dbReference>
<dbReference type="Pfam" id="PF00534">
    <property type="entry name" value="Glycos_transf_1"/>
    <property type="match status" value="1"/>
</dbReference>
<gene>
    <name evidence="3" type="ORF">FLP23_00410</name>
</gene>
<dbReference type="AlphaFoldDB" id="A0A5C1Y5V6"/>
<proteinExistence type="predicted"/>